<dbReference type="PROSITE" id="PS50110">
    <property type="entry name" value="RESPONSE_REGULATORY"/>
    <property type="match status" value="1"/>
</dbReference>
<proteinExistence type="predicted"/>
<gene>
    <name evidence="1" type="ORF">JP09_001190</name>
</gene>
<dbReference type="GO" id="GO:0003677">
    <property type="term" value="F:DNA binding"/>
    <property type="evidence" value="ECO:0007669"/>
    <property type="project" value="UniProtKB-KW"/>
</dbReference>
<dbReference type="AlphaFoldDB" id="A0A2P5P8B7"/>
<dbReference type="InterPro" id="IPR011006">
    <property type="entry name" value="CheY-like_superfamily"/>
</dbReference>
<dbReference type="EMBL" id="JQAN02000006">
    <property type="protein sequence ID" value="PPD58529.1"/>
    <property type="molecule type" value="Genomic_DNA"/>
</dbReference>
<comment type="caution">
    <text evidence="1">The sequence shown here is derived from an EMBL/GenBank/DDBJ whole genome shotgun (WGS) entry which is preliminary data.</text>
</comment>
<reference evidence="1 2" key="1">
    <citation type="journal article" date="2017" name="ISME J.">
        <title>Grape pomace compost harbors organohalide-respiring Dehalogenimonas species with novel reductive dehalogenase genes.</title>
        <authorList>
            <person name="Yang Y."/>
            <person name="Higgins S.A."/>
            <person name="Yan J."/>
            <person name="Simsir B."/>
            <person name="Chourey K."/>
            <person name="Iyer R."/>
            <person name="Hettich R.L."/>
            <person name="Baldwin B."/>
            <person name="Ogles D.M."/>
            <person name="Loffler F.E."/>
        </authorList>
    </citation>
    <scope>NUCLEOTIDE SEQUENCE [LARGE SCALE GENOMIC DNA]</scope>
    <source>
        <strain evidence="1 2">GP</strain>
    </source>
</reference>
<dbReference type="Gene3D" id="3.40.50.2300">
    <property type="match status" value="1"/>
</dbReference>
<name>A0A2P5P8B7_9CHLR</name>
<sequence>MDILVAEDNRDVFMDIKRTLERSISGVKVSTWPGQGGIDSAGLVIVDLEHNASDEILSGLKTRPGVPVILLADHNGSAERLIGALDAGADDYLYKPLDKIELQERVKATLWEARQ</sequence>
<dbReference type="SUPFAM" id="SSF52172">
    <property type="entry name" value="CheY-like"/>
    <property type="match status" value="1"/>
</dbReference>
<dbReference type="RefSeq" id="WP_102330013.1">
    <property type="nucleotide sequence ID" value="NZ_CP058566.2"/>
</dbReference>
<evidence type="ECO:0000313" key="2">
    <source>
        <dbReference type="Proteomes" id="UP000235653"/>
    </source>
</evidence>
<evidence type="ECO:0000313" key="1">
    <source>
        <dbReference type="EMBL" id="PPD58529.1"/>
    </source>
</evidence>
<accession>A0A2P5P8B7</accession>
<dbReference type="SMART" id="SM00448">
    <property type="entry name" value="REC"/>
    <property type="match status" value="1"/>
</dbReference>
<dbReference type="OrthoDB" id="9790442at2"/>
<keyword evidence="1" id="KW-0238">DNA-binding</keyword>
<dbReference type="InterPro" id="IPR001789">
    <property type="entry name" value="Sig_transdc_resp-reg_receiver"/>
</dbReference>
<keyword evidence="2" id="KW-1185">Reference proteome</keyword>
<dbReference type="Proteomes" id="UP000235653">
    <property type="component" value="Unassembled WGS sequence"/>
</dbReference>
<dbReference type="GO" id="GO:0000160">
    <property type="term" value="P:phosphorelay signal transduction system"/>
    <property type="evidence" value="ECO:0007669"/>
    <property type="project" value="InterPro"/>
</dbReference>
<protein>
    <submittedName>
        <fullName evidence="1">DNA-binding response regulator</fullName>
    </submittedName>
</protein>
<dbReference type="Pfam" id="PF00072">
    <property type="entry name" value="Response_reg"/>
    <property type="match status" value="1"/>
</dbReference>
<organism evidence="1 2">
    <name type="scientific">Dehalogenimonas etheniformans</name>
    <dbReference type="NCBI Taxonomy" id="1536648"/>
    <lineage>
        <taxon>Bacteria</taxon>
        <taxon>Bacillati</taxon>
        <taxon>Chloroflexota</taxon>
        <taxon>Dehalococcoidia</taxon>
        <taxon>Dehalococcoidales</taxon>
        <taxon>Dehalococcoidaceae</taxon>
        <taxon>Dehalogenimonas</taxon>
    </lineage>
</organism>